<dbReference type="AlphaFoldDB" id="A0A7C9V9T3"/>
<sequence length="152" mass="16935">MRNSASALLANAFWTCGVLPAFLVCFGFTGVAHAQFAVCNQTIDAINVSVAKETGGTFGTEGWWTIGANRCVDVIKEELTGRYVYVYATDVFGQPILTGDYEGHDMCIGTRRFSIQGTDSCWQRGYQSVRFRLVDTKEMSRWTFFLKDPDAN</sequence>
<keyword evidence="3" id="KW-1185">Reference proteome</keyword>
<evidence type="ECO:0000256" key="1">
    <source>
        <dbReference type="SAM" id="SignalP"/>
    </source>
</evidence>
<evidence type="ECO:0000313" key="2">
    <source>
        <dbReference type="EMBL" id="NGN43423.1"/>
    </source>
</evidence>
<evidence type="ECO:0000313" key="3">
    <source>
        <dbReference type="Proteomes" id="UP000481252"/>
    </source>
</evidence>
<keyword evidence="1" id="KW-0732">Signal</keyword>
<reference evidence="2 3" key="1">
    <citation type="submission" date="2020-02" db="EMBL/GenBank/DDBJ databases">
        <title>Genome sequence of the type strain CGMCC 1.15528 of Mesorhizobium zhangyense.</title>
        <authorList>
            <person name="Gao J."/>
            <person name="Sun J."/>
        </authorList>
    </citation>
    <scope>NUCLEOTIDE SEQUENCE [LARGE SCALE GENOMIC DNA]</scope>
    <source>
        <strain evidence="2 3">CGMCC 1.15528</strain>
    </source>
</reference>
<gene>
    <name evidence="2" type="ORF">G6N74_20335</name>
</gene>
<accession>A0A7C9V9T3</accession>
<organism evidence="2 3">
    <name type="scientific">Mesorhizobium zhangyense</name>
    <dbReference type="NCBI Taxonomy" id="1776730"/>
    <lineage>
        <taxon>Bacteria</taxon>
        <taxon>Pseudomonadati</taxon>
        <taxon>Pseudomonadota</taxon>
        <taxon>Alphaproteobacteria</taxon>
        <taxon>Hyphomicrobiales</taxon>
        <taxon>Phyllobacteriaceae</taxon>
        <taxon>Mesorhizobium</taxon>
    </lineage>
</organism>
<dbReference type="EMBL" id="JAAKZG010000009">
    <property type="protein sequence ID" value="NGN43423.1"/>
    <property type="molecule type" value="Genomic_DNA"/>
</dbReference>
<name>A0A7C9V9T3_9HYPH</name>
<dbReference type="Pfam" id="PF06282">
    <property type="entry name" value="DUF1036"/>
    <property type="match status" value="1"/>
</dbReference>
<comment type="caution">
    <text evidence="2">The sequence shown here is derived from an EMBL/GenBank/DDBJ whole genome shotgun (WGS) entry which is preliminary data.</text>
</comment>
<feature type="signal peptide" evidence="1">
    <location>
        <begin position="1"/>
        <end position="34"/>
    </location>
</feature>
<dbReference type="Proteomes" id="UP000481252">
    <property type="component" value="Unassembled WGS sequence"/>
</dbReference>
<proteinExistence type="predicted"/>
<dbReference type="RefSeq" id="WP_165119845.1">
    <property type="nucleotide sequence ID" value="NZ_JAAKZG010000009.1"/>
</dbReference>
<dbReference type="InterPro" id="IPR009380">
    <property type="entry name" value="DUF1036"/>
</dbReference>
<protein>
    <submittedName>
        <fullName evidence="2">DUF1036 domain-containing protein</fullName>
    </submittedName>
</protein>
<feature type="chain" id="PRO_5028850846" evidence="1">
    <location>
        <begin position="35"/>
        <end position="152"/>
    </location>
</feature>